<name>A0ACD3B886_9AGAR</name>
<reference evidence="1 2" key="1">
    <citation type="journal article" date="2019" name="Nat. Ecol. Evol.">
        <title>Megaphylogeny resolves global patterns of mushroom evolution.</title>
        <authorList>
            <person name="Varga T."/>
            <person name="Krizsan K."/>
            <person name="Foldi C."/>
            <person name="Dima B."/>
            <person name="Sanchez-Garcia M."/>
            <person name="Sanchez-Ramirez S."/>
            <person name="Szollosi G.J."/>
            <person name="Szarkandi J.G."/>
            <person name="Papp V."/>
            <person name="Albert L."/>
            <person name="Andreopoulos W."/>
            <person name="Angelini C."/>
            <person name="Antonin V."/>
            <person name="Barry K.W."/>
            <person name="Bougher N.L."/>
            <person name="Buchanan P."/>
            <person name="Buyck B."/>
            <person name="Bense V."/>
            <person name="Catcheside P."/>
            <person name="Chovatia M."/>
            <person name="Cooper J."/>
            <person name="Damon W."/>
            <person name="Desjardin D."/>
            <person name="Finy P."/>
            <person name="Geml J."/>
            <person name="Haridas S."/>
            <person name="Hughes K."/>
            <person name="Justo A."/>
            <person name="Karasinski D."/>
            <person name="Kautmanova I."/>
            <person name="Kiss B."/>
            <person name="Kocsube S."/>
            <person name="Kotiranta H."/>
            <person name="LaButti K.M."/>
            <person name="Lechner B.E."/>
            <person name="Liimatainen K."/>
            <person name="Lipzen A."/>
            <person name="Lukacs Z."/>
            <person name="Mihaltcheva S."/>
            <person name="Morgado L.N."/>
            <person name="Niskanen T."/>
            <person name="Noordeloos M.E."/>
            <person name="Ohm R.A."/>
            <person name="Ortiz-Santana B."/>
            <person name="Ovrebo C."/>
            <person name="Racz N."/>
            <person name="Riley R."/>
            <person name="Savchenko A."/>
            <person name="Shiryaev A."/>
            <person name="Soop K."/>
            <person name="Spirin V."/>
            <person name="Szebenyi C."/>
            <person name="Tomsovsky M."/>
            <person name="Tulloss R.E."/>
            <person name="Uehling J."/>
            <person name="Grigoriev I.V."/>
            <person name="Vagvolgyi C."/>
            <person name="Papp T."/>
            <person name="Martin F.M."/>
            <person name="Miettinen O."/>
            <person name="Hibbett D.S."/>
            <person name="Nagy L.G."/>
        </authorList>
    </citation>
    <scope>NUCLEOTIDE SEQUENCE [LARGE SCALE GENOMIC DNA]</scope>
    <source>
        <strain evidence="1 2">NL-1719</strain>
    </source>
</reference>
<dbReference type="EMBL" id="ML208269">
    <property type="protein sequence ID" value="TFK74308.1"/>
    <property type="molecule type" value="Genomic_DNA"/>
</dbReference>
<keyword evidence="2" id="KW-1185">Reference proteome</keyword>
<evidence type="ECO:0000313" key="2">
    <source>
        <dbReference type="Proteomes" id="UP000308600"/>
    </source>
</evidence>
<gene>
    <name evidence="1" type="ORF">BDN72DRAFT_833656</name>
</gene>
<protein>
    <submittedName>
        <fullName evidence="1">Kinase-like protein</fullName>
    </submittedName>
</protein>
<organism evidence="1 2">
    <name type="scientific">Pluteus cervinus</name>
    <dbReference type="NCBI Taxonomy" id="181527"/>
    <lineage>
        <taxon>Eukaryota</taxon>
        <taxon>Fungi</taxon>
        <taxon>Dikarya</taxon>
        <taxon>Basidiomycota</taxon>
        <taxon>Agaricomycotina</taxon>
        <taxon>Agaricomycetes</taxon>
        <taxon>Agaricomycetidae</taxon>
        <taxon>Agaricales</taxon>
        <taxon>Pluteineae</taxon>
        <taxon>Pluteaceae</taxon>
        <taxon>Pluteus</taxon>
    </lineage>
</organism>
<accession>A0ACD3B886</accession>
<sequence>MTQDVSHDTQPDSTAPKVRAPPIPEPDDRLRKAQQAAAALEESEYFWRDRAVWLEAQGYKLRPRYQPGWEPVIPLDGDGLLDENLGSLARASIVDAIRVKDGKRVLLKRVDRSEWRHELETSRLFSTEPLASDPRNHCIPLEDVISPPDEPDLKFIVFPFLQQLVALPFDTIGEIVDFLRQVFTGLQFMHHHHVAHRDIGEPNVMMDGDELFPDGWNPKFASLLPNGEKFTKVFTRTQLPPKYYLIDFGLSRRYDPSDPNPLEEPVFGGDRTVPEFKTGKEAYNPFQTDIYYMGNMIRRLITEGLPPHYIYCKGYYGTGFLRPLIKDMTQADPEKRPTIDEVIARFDKMCKGLSTWKLRSRPIPRRGGIIKGLCNHIEHWKRRRDYSKRGVPPIPSRQLPAEGSSNP</sequence>
<dbReference type="Proteomes" id="UP000308600">
    <property type="component" value="Unassembled WGS sequence"/>
</dbReference>
<evidence type="ECO:0000313" key="1">
    <source>
        <dbReference type="EMBL" id="TFK74308.1"/>
    </source>
</evidence>
<proteinExistence type="predicted"/>